<dbReference type="Proteomes" id="UP000321934">
    <property type="component" value="Chromosome"/>
</dbReference>
<dbReference type="RefSeq" id="WP_146820223.1">
    <property type="nucleotide sequence ID" value="NZ_CP029077.1"/>
</dbReference>
<feature type="coiled-coil region" evidence="1">
    <location>
        <begin position="231"/>
        <end position="258"/>
    </location>
</feature>
<accession>A0A5B8XD16</accession>
<dbReference type="EMBL" id="CP029077">
    <property type="protein sequence ID" value="QED22916.1"/>
    <property type="molecule type" value="Genomic_DNA"/>
</dbReference>
<keyword evidence="1" id="KW-0175">Coiled coil</keyword>
<evidence type="ECO:0000256" key="1">
    <source>
        <dbReference type="SAM" id="Coils"/>
    </source>
</evidence>
<keyword evidence="3" id="KW-1185">Reference proteome</keyword>
<name>A0A5B8XD16_9RICK</name>
<protein>
    <submittedName>
        <fullName evidence="2">Uncharacterized protein</fullName>
    </submittedName>
</protein>
<gene>
    <name evidence="2" type="ORF">Deia_00104</name>
</gene>
<sequence>MNASIVSIAKAKVYLVCLSIIEKTDYSMGFDELFSNIEKIVLVNDRNILEFFSSRDRASFVSIVLRNCKSSQDLQNVDIARKIRSDALLNICDKHILNDAKKNIVANIDKIKNKIIENINIIGLHNGISEKEKRIFLEIVFDDICYCLASKFQNFIKENNDVNNAKCKILFDNFTLHISSNTEKAFQKVFNFDIKNFNDNALNIANSIFNETVLSIERINSELSAVSKNSIRQRENLLNIRENEIEKKESEVDEMFKKNLEFSIELQKRASEIDAKMDKMELDKLEIKEYIKKINEIAKKVINLTDNFI</sequence>
<organism evidence="2 3">
    <name type="scientific">Candidatus Deianiraea vastatrix</name>
    <dbReference type="NCBI Taxonomy" id="2163644"/>
    <lineage>
        <taxon>Bacteria</taxon>
        <taxon>Pseudomonadati</taxon>
        <taxon>Pseudomonadota</taxon>
        <taxon>Alphaproteobacteria</taxon>
        <taxon>Rickettsiales</taxon>
        <taxon>Candidatus Deianiraeaceae</taxon>
        <taxon>Candidatus Deianiraea</taxon>
    </lineage>
</organism>
<evidence type="ECO:0000313" key="2">
    <source>
        <dbReference type="EMBL" id="QED22916.1"/>
    </source>
</evidence>
<reference evidence="2 3" key="1">
    <citation type="journal article" date="2019" name="ISME J.">
        <title>Deianiraea, an extracellular bacterium associated with the ciliate Paramecium, suggests an alternative scenario for the evolution of Rickettsiales.</title>
        <authorList>
            <person name="Castelli M."/>
            <person name="Sabaneyeva E."/>
            <person name="Lanzoni O."/>
            <person name="Lebedeva N."/>
            <person name="Floriano A.M."/>
            <person name="Gaiarsa S."/>
            <person name="Benken K."/>
            <person name="Modeo L."/>
            <person name="Bandi C."/>
            <person name="Potekhin A."/>
            <person name="Sassera D."/>
            <person name="Petroni G."/>
        </authorList>
    </citation>
    <scope>NUCLEOTIDE SEQUENCE [LARGE SCALE GENOMIC DNA]</scope>
    <source>
        <strain evidence="2">CyL4-1</strain>
    </source>
</reference>
<evidence type="ECO:0000313" key="3">
    <source>
        <dbReference type="Proteomes" id="UP000321934"/>
    </source>
</evidence>
<proteinExistence type="predicted"/>
<dbReference type="AlphaFoldDB" id="A0A5B8XD16"/>